<proteinExistence type="predicted"/>
<sequence length="82" mass="8924">MTTNTKPNLKEELEKGLSTTSDESPAKGSKITISLGKDIEFISETKPDKSTDTDEGKPEGKTIVAYTAYKKEKGSSLLVMVR</sequence>
<feature type="region of interest" description="Disordered" evidence="1">
    <location>
        <begin position="1"/>
        <end position="29"/>
    </location>
</feature>
<dbReference type="Proteomes" id="UP000318616">
    <property type="component" value="Unassembled WGS sequence"/>
</dbReference>
<dbReference type="AlphaFoldDB" id="A0A552LNN0"/>
<dbReference type="EMBL" id="SFAP01000175">
    <property type="protein sequence ID" value="TRV21826.1"/>
    <property type="molecule type" value="Genomic_DNA"/>
</dbReference>
<organism evidence="2 3">
    <name type="scientific">Microcystis wesenbergii Mw_MB_S_20031200_S109D</name>
    <dbReference type="NCBI Taxonomy" id="2486241"/>
    <lineage>
        <taxon>Bacteria</taxon>
        <taxon>Bacillati</taxon>
        <taxon>Cyanobacteriota</taxon>
        <taxon>Cyanophyceae</taxon>
        <taxon>Oscillatoriophycideae</taxon>
        <taxon>Chroococcales</taxon>
        <taxon>Microcystaceae</taxon>
        <taxon>Microcystis</taxon>
    </lineage>
</organism>
<evidence type="ECO:0000313" key="2">
    <source>
        <dbReference type="EMBL" id="TRV21826.1"/>
    </source>
</evidence>
<evidence type="ECO:0000256" key="1">
    <source>
        <dbReference type="SAM" id="MobiDB-lite"/>
    </source>
</evidence>
<protein>
    <submittedName>
        <fullName evidence="2">Uncharacterized protein</fullName>
    </submittedName>
</protein>
<accession>A0A552LNN0</accession>
<comment type="caution">
    <text evidence="2">The sequence shown here is derived from an EMBL/GenBank/DDBJ whole genome shotgun (WGS) entry which is preliminary data.</text>
</comment>
<name>A0A552LNN0_9CHRO</name>
<evidence type="ECO:0000313" key="3">
    <source>
        <dbReference type="Proteomes" id="UP000318616"/>
    </source>
</evidence>
<reference evidence="2 3" key="1">
    <citation type="submission" date="2019-01" db="EMBL/GenBank/DDBJ databases">
        <title>Coherence of Microcystis species and biogeography revealed through population genomics.</title>
        <authorList>
            <person name="Perez-Carrascal O.M."/>
            <person name="Terrat Y."/>
            <person name="Giani A."/>
            <person name="Fortin N."/>
            <person name="Tromas N."/>
            <person name="Shapiro B.J."/>
        </authorList>
    </citation>
    <scope>NUCLEOTIDE SEQUENCE [LARGE SCALE GENOMIC DNA]</scope>
    <source>
        <strain evidence="2">Mw_MB_S_20031200_S109D</strain>
    </source>
</reference>
<gene>
    <name evidence="2" type="ORF">EWV88_14320</name>
</gene>